<evidence type="ECO:0000259" key="4">
    <source>
        <dbReference type="PROSITE" id="PS50995"/>
    </source>
</evidence>
<proteinExistence type="predicted"/>
<dbReference type="RefSeq" id="WP_218392980.1">
    <property type="nucleotide sequence ID" value="NZ_JAHUZE010000003.1"/>
</dbReference>
<name>A0ABS6T4Z8_9RHOB</name>
<dbReference type="Proteomes" id="UP000756530">
    <property type="component" value="Unassembled WGS sequence"/>
</dbReference>
<organism evidence="5 6">
    <name type="scientific">Maritimibacter dapengensis</name>
    <dbReference type="NCBI Taxonomy" id="2836868"/>
    <lineage>
        <taxon>Bacteria</taxon>
        <taxon>Pseudomonadati</taxon>
        <taxon>Pseudomonadota</taxon>
        <taxon>Alphaproteobacteria</taxon>
        <taxon>Rhodobacterales</taxon>
        <taxon>Roseobacteraceae</taxon>
        <taxon>Maritimibacter</taxon>
    </lineage>
</organism>
<dbReference type="EMBL" id="JAHUZE010000003">
    <property type="protein sequence ID" value="MBV7379788.1"/>
    <property type="molecule type" value="Genomic_DNA"/>
</dbReference>
<evidence type="ECO:0000256" key="3">
    <source>
        <dbReference type="ARBA" id="ARBA00023163"/>
    </source>
</evidence>
<evidence type="ECO:0000256" key="1">
    <source>
        <dbReference type="ARBA" id="ARBA00023015"/>
    </source>
</evidence>
<dbReference type="Pfam" id="PF12802">
    <property type="entry name" value="MarR_2"/>
    <property type="match status" value="1"/>
</dbReference>
<feature type="domain" description="HTH marR-type" evidence="4">
    <location>
        <begin position="4"/>
        <end position="137"/>
    </location>
</feature>
<evidence type="ECO:0000256" key="2">
    <source>
        <dbReference type="ARBA" id="ARBA00023125"/>
    </source>
</evidence>
<protein>
    <submittedName>
        <fullName evidence="5">MarR family transcriptional regulator</fullName>
    </submittedName>
</protein>
<dbReference type="PROSITE" id="PS50995">
    <property type="entry name" value="HTH_MARR_2"/>
    <property type="match status" value="1"/>
</dbReference>
<sequence>MSIESFFPYQLAVAAAALSHELEDVYRREGGLSREEWRVLFLLADVECLTSKALSQRSSLDKVQISRAAQKLESKGLISGEASTTDRRLRDYRCTEKGRRHFRELFPRVEARARNVLARMADADRTALERGVDGLIRAVKEPD</sequence>
<accession>A0ABS6T4Z8</accession>
<evidence type="ECO:0000313" key="5">
    <source>
        <dbReference type="EMBL" id="MBV7379788.1"/>
    </source>
</evidence>
<keyword evidence="1" id="KW-0805">Transcription regulation</keyword>
<dbReference type="SMART" id="SM00347">
    <property type="entry name" value="HTH_MARR"/>
    <property type="match status" value="1"/>
</dbReference>
<evidence type="ECO:0000313" key="6">
    <source>
        <dbReference type="Proteomes" id="UP000756530"/>
    </source>
</evidence>
<keyword evidence="6" id="KW-1185">Reference proteome</keyword>
<dbReference type="InterPro" id="IPR000835">
    <property type="entry name" value="HTH_MarR-typ"/>
</dbReference>
<keyword evidence="3" id="KW-0804">Transcription</keyword>
<keyword evidence="2" id="KW-0238">DNA-binding</keyword>
<dbReference type="PANTHER" id="PTHR42756">
    <property type="entry name" value="TRANSCRIPTIONAL REGULATOR, MARR"/>
    <property type="match status" value="1"/>
</dbReference>
<comment type="caution">
    <text evidence="5">The sequence shown here is derived from an EMBL/GenBank/DDBJ whole genome shotgun (WGS) entry which is preliminary data.</text>
</comment>
<dbReference type="InterPro" id="IPR023187">
    <property type="entry name" value="Tscrpt_reg_MarR-type_CS"/>
</dbReference>
<gene>
    <name evidence="5" type="ORF">KJP28_12720</name>
</gene>
<dbReference type="PROSITE" id="PS01117">
    <property type="entry name" value="HTH_MARR_1"/>
    <property type="match status" value="1"/>
</dbReference>
<reference evidence="5 6" key="1">
    <citation type="submission" date="2021-05" db="EMBL/GenBank/DDBJ databases">
        <title>Culturable bacteria isolated from Daya Bay.</title>
        <authorList>
            <person name="Zheng W."/>
            <person name="Yu S."/>
            <person name="Huang Y."/>
        </authorList>
    </citation>
    <scope>NUCLEOTIDE SEQUENCE [LARGE SCALE GENOMIC DNA]</scope>
    <source>
        <strain evidence="5 6">DP4N28-5</strain>
    </source>
</reference>
<dbReference type="PANTHER" id="PTHR42756:SF1">
    <property type="entry name" value="TRANSCRIPTIONAL REPRESSOR OF EMRAB OPERON"/>
    <property type="match status" value="1"/>
</dbReference>